<organism evidence="1 2">
    <name type="scientific">Smittium simulii</name>
    <dbReference type="NCBI Taxonomy" id="133385"/>
    <lineage>
        <taxon>Eukaryota</taxon>
        <taxon>Fungi</taxon>
        <taxon>Fungi incertae sedis</taxon>
        <taxon>Zoopagomycota</taxon>
        <taxon>Kickxellomycotina</taxon>
        <taxon>Harpellomycetes</taxon>
        <taxon>Harpellales</taxon>
        <taxon>Legeriomycetaceae</taxon>
        <taxon>Smittium</taxon>
    </lineage>
</organism>
<accession>A0A2T9YF85</accession>
<evidence type="ECO:0000313" key="1">
    <source>
        <dbReference type="EMBL" id="PVU91000.1"/>
    </source>
</evidence>
<proteinExistence type="predicted"/>
<evidence type="ECO:0000313" key="2">
    <source>
        <dbReference type="Proteomes" id="UP000245383"/>
    </source>
</evidence>
<reference evidence="1 2" key="1">
    <citation type="journal article" date="2018" name="MBio">
        <title>Comparative Genomics Reveals the Core Gene Toolbox for the Fungus-Insect Symbiosis.</title>
        <authorList>
            <person name="Wang Y."/>
            <person name="Stata M."/>
            <person name="Wang W."/>
            <person name="Stajich J.E."/>
            <person name="White M.M."/>
            <person name="Moncalvo J.M."/>
        </authorList>
    </citation>
    <scope>NUCLEOTIDE SEQUENCE [LARGE SCALE GENOMIC DNA]</scope>
    <source>
        <strain evidence="1 2">SWE-8-4</strain>
    </source>
</reference>
<name>A0A2T9YF85_9FUNG</name>
<gene>
    <name evidence="1" type="ORF">BB561_004603</name>
</gene>
<protein>
    <submittedName>
        <fullName evidence="1">Uncharacterized protein</fullName>
    </submittedName>
</protein>
<comment type="caution">
    <text evidence="1">The sequence shown here is derived from an EMBL/GenBank/DDBJ whole genome shotgun (WGS) entry which is preliminary data.</text>
</comment>
<dbReference type="AlphaFoldDB" id="A0A2T9YF85"/>
<dbReference type="Proteomes" id="UP000245383">
    <property type="component" value="Unassembled WGS sequence"/>
</dbReference>
<keyword evidence="2" id="KW-1185">Reference proteome</keyword>
<sequence>MSQEAKKKSKEPEEHTIKSMQKKIDNLFAKSTKKEQKIILGKVYNEIAPQVKAIKDSTKPTKLQSLELNTKTKHIKQPEEINLELSNQPIYADSSSPSIPNFKKKWGNGNDNYSKIMSQLL</sequence>
<dbReference type="EMBL" id="MBFR01000225">
    <property type="protein sequence ID" value="PVU91000.1"/>
    <property type="molecule type" value="Genomic_DNA"/>
</dbReference>